<sequence>MPFVNDREQEYTLGIFSGDEDVSLIINHKIEAMVFYKLQMVMPIVLVHKYGASYGAVMYQCLIYLRVDVEYLMPLYISWCCVHCCLSQAAEKRDSIDGFH</sequence>
<evidence type="ECO:0000313" key="2">
    <source>
        <dbReference type="Proteomes" id="UP001372338"/>
    </source>
</evidence>
<accession>A0AAN9EHX5</accession>
<evidence type="ECO:0000313" key="1">
    <source>
        <dbReference type="EMBL" id="KAK7257548.1"/>
    </source>
</evidence>
<dbReference type="EMBL" id="JAYWIO010000006">
    <property type="protein sequence ID" value="KAK7257548.1"/>
    <property type="molecule type" value="Genomic_DNA"/>
</dbReference>
<organism evidence="1 2">
    <name type="scientific">Crotalaria pallida</name>
    <name type="common">Smooth rattlebox</name>
    <name type="synonym">Crotalaria striata</name>
    <dbReference type="NCBI Taxonomy" id="3830"/>
    <lineage>
        <taxon>Eukaryota</taxon>
        <taxon>Viridiplantae</taxon>
        <taxon>Streptophyta</taxon>
        <taxon>Embryophyta</taxon>
        <taxon>Tracheophyta</taxon>
        <taxon>Spermatophyta</taxon>
        <taxon>Magnoliopsida</taxon>
        <taxon>eudicotyledons</taxon>
        <taxon>Gunneridae</taxon>
        <taxon>Pentapetalae</taxon>
        <taxon>rosids</taxon>
        <taxon>fabids</taxon>
        <taxon>Fabales</taxon>
        <taxon>Fabaceae</taxon>
        <taxon>Papilionoideae</taxon>
        <taxon>50 kb inversion clade</taxon>
        <taxon>genistoids sensu lato</taxon>
        <taxon>core genistoids</taxon>
        <taxon>Crotalarieae</taxon>
        <taxon>Crotalaria</taxon>
    </lineage>
</organism>
<comment type="caution">
    <text evidence="1">The sequence shown here is derived from an EMBL/GenBank/DDBJ whole genome shotgun (WGS) entry which is preliminary data.</text>
</comment>
<gene>
    <name evidence="1" type="ORF">RIF29_31595</name>
</gene>
<dbReference type="AlphaFoldDB" id="A0AAN9EHX5"/>
<dbReference type="Proteomes" id="UP001372338">
    <property type="component" value="Unassembled WGS sequence"/>
</dbReference>
<reference evidence="1 2" key="1">
    <citation type="submission" date="2024-01" db="EMBL/GenBank/DDBJ databases">
        <title>The genomes of 5 underutilized Papilionoideae crops provide insights into root nodulation and disease resistanc.</title>
        <authorList>
            <person name="Yuan L."/>
        </authorList>
    </citation>
    <scope>NUCLEOTIDE SEQUENCE [LARGE SCALE GENOMIC DNA]</scope>
    <source>
        <strain evidence="1">ZHUSHIDOU_FW_LH</strain>
        <tissue evidence="1">Leaf</tissue>
    </source>
</reference>
<protein>
    <submittedName>
        <fullName evidence="1">Uncharacterized protein</fullName>
    </submittedName>
</protein>
<proteinExistence type="predicted"/>
<name>A0AAN9EHX5_CROPI</name>
<keyword evidence="2" id="KW-1185">Reference proteome</keyword>